<keyword evidence="2" id="KW-0649">Protein kinase inhibitor</keyword>
<gene>
    <name evidence="5" type="ORF">HHI36_011256</name>
</gene>
<comment type="similarity">
    <text evidence="1">Belongs to the CDI family.</text>
</comment>
<evidence type="ECO:0000259" key="4">
    <source>
        <dbReference type="Pfam" id="PF02234"/>
    </source>
</evidence>
<dbReference type="PANTHER" id="PTHR46778">
    <property type="entry name" value="CYCLIN-DEPENDENT KINASE INHIBITOR 1-RELATED"/>
    <property type="match status" value="1"/>
</dbReference>
<dbReference type="AlphaFoldDB" id="A0ABD2MM16"/>
<dbReference type="InterPro" id="IPR044898">
    <property type="entry name" value="CDI_dom_sf"/>
</dbReference>
<proteinExistence type="inferred from homology"/>
<dbReference type="Pfam" id="PF02234">
    <property type="entry name" value="CDI"/>
    <property type="match status" value="1"/>
</dbReference>
<dbReference type="Gene3D" id="4.10.365.10">
    <property type="entry name" value="p27"/>
    <property type="match status" value="1"/>
</dbReference>
<dbReference type="EMBL" id="JABFTP020000001">
    <property type="protein sequence ID" value="KAL3267116.1"/>
    <property type="molecule type" value="Genomic_DNA"/>
</dbReference>
<feature type="domain" description="Cyclin-dependent kinase inhibitor" evidence="4">
    <location>
        <begin position="43"/>
        <end position="82"/>
    </location>
</feature>
<dbReference type="PANTHER" id="PTHR46778:SF1">
    <property type="entry name" value="CYCLIN-DEPENDENT KINASE INHIBITOR 1"/>
    <property type="match status" value="1"/>
</dbReference>
<evidence type="ECO:0000313" key="5">
    <source>
        <dbReference type="EMBL" id="KAL3267116.1"/>
    </source>
</evidence>
<dbReference type="InterPro" id="IPR029841">
    <property type="entry name" value="CDKN1A"/>
</dbReference>
<evidence type="ECO:0000256" key="1">
    <source>
        <dbReference type="ARBA" id="ARBA00006726"/>
    </source>
</evidence>
<comment type="caution">
    <text evidence="5">The sequence shown here is derived from an EMBL/GenBank/DDBJ whole genome shotgun (WGS) entry which is preliminary data.</text>
</comment>
<dbReference type="GO" id="GO:0004860">
    <property type="term" value="F:protein kinase inhibitor activity"/>
    <property type="evidence" value="ECO:0007669"/>
    <property type="project" value="UniProtKB-KW"/>
</dbReference>
<evidence type="ECO:0000256" key="3">
    <source>
        <dbReference type="SAM" id="MobiDB-lite"/>
    </source>
</evidence>
<accession>A0ABD2MM16</accession>
<organism evidence="5 6">
    <name type="scientific">Cryptolaemus montrouzieri</name>
    <dbReference type="NCBI Taxonomy" id="559131"/>
    <lineage>
        <taxon>Eukaryota</taxon>
        <taxon>Metazoa</taxon>
        <taxon>Ecdysozoa</taxon>
        <taxon>Arthropoda</taxon>
        <taxon>Hexapoda</taxon>
        <taxon>Insecta</taxon>
        <taxon>Pterygota</taxon>
        <taxon>Neoptera</taxon>
        <taxon>Endopterygota</taxon>
        <taxon>Coleoptera</taxon>
        <taxon>Polyphaga</taxon>
        <taxon>Cucujiformia</taxon>
        <taxon>Coccinelloidea</taxon>
        <taxon>Coccinellidae</taxon>
        <taxon>Scymninae</taxon>
        <taxon>Scymnini</taxon>
        <taxon>Cryptolaemus</taxon>
    </lineage>
</organism>
<evidence type="ECO:0000256" key="2">
    <source>
        <dbReference type="ARBA" id="ARBA00023013"/>
    </source>
</evidence>
<dbReference type="InterPro" id="IPR003175">
    <property type="entry name" value="CDI_dom"/>
</dbReference>
<protein>
    <recommendedName>
        <fullName evidence="4">Cyclin-dependent kinase inhibitor domain-containing protein</fullName>
    </recommendedName>
</protein>
<feature type="region of interest" description="Disordered" evidence="3">
    <location>
        <begin position="1"/>
        <end position="23"/>
    </location>
</feature>
<name>A0ABD2MM16_9CUCU</name>
<keyword evidence="6" id="KW-1185">Reference proteome</keyword>
<sequence length="108" mass="13080">MAEDAQTKNRDEGNDDRRQKLDRVRRRLDFGTDSLPAEEYNFENEEAAQKFFRKQVEDASAKWNFDFANEMPLEGDWEWEKVESRNQLDYKELTTERKIKKDEENRNV</sequence>
<evidence type="ECO:0000313" key="6">
    <source>
        <dbReference type="Proteomes" id="UP001516400"/>
    </source>
</evidence>
<dbReference type="Proteomes" id="UP001516400">
    <property type="component" value="Unassembled WGS sequence"/>
</dbReference>
<reference evidence="5 6" key="1">
    <citation type="journal article" date="2021" name="BMC Biol.">
        <title>Horizontally acquired antibacterial genes associated with adaptive radiation of ladybird beetles.</title>
        <authorList>
            <person name="Li H.S."/>
            <person name="Tang X.F."/>
            <person name="Huang Y.H."/>
            <person name="Xu Z.Y."/>
            <person name="Chen M.L."/>
            <person name="Du X.Y."/>
            <person name="Qiu B.Y."/>
            <person name="Chen P.T."/>
            <person name="Zhang W."/>
            <person name="Slipinski A."/>
            <person name="Escalona H.E."/>
            <person name="Waterhouse R.M."/>
            <person name="Zwick A."/>
            <person name="Pang H."/>
        </authorList>
    </citation>
    <scope>NUCLEOTIDE SEQUENCE [LARGE SCALE GENOMIC DNA]</scope>
    <source>
        <strain evidence="5">SYSU2018</strain>
    </source>
</reference>